<proteinExistence type="inferred from homology"/>
<keyword evidence="3" id="KW-0539">Nucleus</keyword>
<dbReference type="InterPro" id="IPR036388">
    <property type="entry name" value="WH-like_DNA-bd_sf"/>
</dbReference>
<keyword evidence="2" id="KW-0238">DNA-binding</keyword>
<accession>A0A9N8EJE5</accession>
<dbReference type="PANTHER" id="PTHR10015">
    <property type="entry name" value="HEAT SHOCK TRANSCRIPTION FACTOR"/>
    <property type="match status" value="1"/>
</dbReference>
<dbReference type="InterPro" id="IPR036390">
    <property type="entry name" value="WH_DNA-bd_sf"/>
</dbReference>
<dbReference type="EMBL" id="CAICTM010001236">
    <property type="protein sequence ID" value="CAB9521838.1"/>
    <property type="molecule type" value="Genomic_DNA"/>
</dbReference>
<dbReference type="PANTHER" id="PTHR10015:SF206">
    <property type="entry name" value="HSF-TYPE DNA-BINDING DOMAIN-CONTAINING PROTEIN"/>
    <property type="match status" value="1"/>
</dbReference>
<feature type="region of interest" description="Disordered" evidence="5">
    <location>
        <begin position="91"/>
        <end position="114"/>
    </location>
</feature>
<dbReference type="SUPFAM" id="SSF46785">
    <property type="entry name" value="Winged helix' DNA-binding domain"/>
    <property type="match status" value="1"/>
</dbReference>
<evidence type="ECO:0000256" key="3">
    <source>
        <dbReference type="ARBA" id="ARBA00023242"/>
    </source>
</evidence>
<protein>
    <submittedName>
        <fullName evidence="7">Shock factor protein 4</fullName>
    </submittedName>
</protein>
<dbReference type="AlphaFoldDB" id="A0A9N8EJE5"/>
<dbReference type="Proteomes" id="UP001153069">
    <property type="component" value="Unassembled WGS sequence"/>
</dbReference>
<dbReference type="InterPro" id="IPR000232">
    <property type="entry name" value="HSF_DNA-bd"/>
</dbReference>
<feature type="region of interest" description="Disordered" evidence="5">
    <location>
        <begin position="217"/>
        <end position="236"/>
    </location>
</feature>
<feature type="domain" description="HSF-type DNA-binding" evidence="6">
    <location>
        <begin position="239"/>
        <end position="334"/>
    </location>
</feature>
<evidence type="ECO:0000256" key="5">
    <source>
        <dbReference type="SAM" id="MobiDB-lite"/>
    </source>
</evidence>
<name>A0A9N8EJE5_9STRA</name>
<evidence type="ECO:0000256" key="1">
    <source>
        <dbReference type="ARBA" id="ARBA00004123"/>
    </source>
</evidence>
<comment type="similarity">
    <text evidence="4">Belongs to the HSF family.</text>
</comment>
<comment type="subcellular location">
    <subcellularLocation>
        <location evidence="1">Nucleus</location>
    </subcellularLocation>
</comment>
<dbReference type="SMART" id="SM00415">
    <property type="entry name" value="HSF"/>
    <property type="match status" value="1"/>
</dbReference>
<evidence type="ECO:0000313" key="8">
    <source>
        <dbReference type="Proteomes" id="UP001153069"/>
    </source>
</evidence>
<dbReference type="OrthoDB" id="60033at2759"/>
<dbReference type="FunFam" id="1.10.10.10:FF:000479">
    <property type="entry name" value="Predicted protein"/>
    <property type="match status" value="1"/>
</dbReference>
<reference evidence="7" key="1">
    <citation type="submission" date="2020-06" db="EMBL/GenBank/DDBJ databases">
        <authorList>
            <consortium name="Plant Systems Biology data submission"/>
        </authorList>
    </citation>
    <scope>NUCLEOTIDE SEQUENCE</scope>
    <source>
        <strain evidence="7">D6</strain>
    </source>
</reference>
<sequence length="367" mass="40227">MDFAAINHDRSLSLLLRQSLQDVLSEVSNEPGPNCINLQPVHPPSHLSRRLAVDQNHHGFGGGMAAMAFPSAPALQRGSSISSAIPPTLQHNSSLSSVVPPSLQHSSSLSSVGVNPVSMRSSTMMRPSAALGISSQNLFLAAAAEKRMMVEHEKAAAAAAIRQRSLEHSFQRNHQNGSLLGFFQRSFVPQVAPGPQDALKELGSSLRQKSAPYIDVADAADPDPTDTRVKKTRGGVTEPFPERLHRLLKEIADDGNGDVISFLPHGRAIAIHKPDRFVEDIMPQYFKMSQLSSFQRQLNLYGFKKVGSGNRDAGAYYHELFLHGRPNMCMLMRRVGLPKGTDRRKTRSKNVQIDPDFYSMKPVVPKA</sequence>
<feature type="compositionally biased region" description="Low complexity" evidence="5">
    <location>
        <begin position="93"/>
        <end position="114"/>
    </location>
</feature>
<evidence type="ECO:0000313" key="7">
    <source>
        <dbReference type="EMBL" id="CAB9521838.1"/>
    </source>
</evidence>
<dbReference type="GO" id="GO:0043565">
    <property type="term" value="F:sequence-specific DNA binding"/>
    <property type="evidence" value="ECO:0007669"/>
    <property type="project" value="InterPro"/>
</dbReference>
<evidence type="ECO:0000256" key="4">
    <source>
        <dbReference type="RuleBase" id="RU004020"/>
    </source>
</evidence>
<dbReference type="Pfam" id="PF00447">
    <property type="entry name" value="HSF_DNA-bind"/>
    <property type="match status" value="1"/>
</dbReference>
<comment type="caution">
    <text evidence="7">The sequence shown here is derived from an EMBL/GenBank/DDBJ whole genome shotgun (WGS) entry which is preliminary data.</text>
</comment>
<evidence type="ECO:0000256" key="2">
    <source>
        <dbReference type="ARBA" id="ARBA00023125"/>
    </source>
</evidence>
<dbReference type="PRINTS" id="PR00056">
    <property type="entry name" value="HSFDOMAIN"/>
</dbReference>
<organism evidence="7 8">
    <name type="scientific">Seminavis robusta</name>
    <dbReference type="NCBI Taxonomy" id="568900"/>
    <lineage>
        <taxon>Eukaryota</taxon>
        <taxon>Sar</taxon>
        <taxon>Stramenopiles</taxon>
        <taxon>Ochrophyta</taxon>
        <taxon>Bacillariophyta</taxon>
        <taxon>Bacillariophyceae</taxon>
        <taxon>Bacillariophycidae</taxon>
        <taxon>Naviculales</taxon>
        <taxon>Naviculaceae</taxon>
        <taxon>Seminavis</taxon>
    </lineage>
</organism>
<evidence type="ECO:0000259" key="6">
    <source>
        <dbReference type="SMART" id="SM00415"/>
    </source>
</evidence>
<dbReference type="GO" id="GO:0005634">
    <property type="term" value="C:nucleus"/>
    <property type="evidence" value="ECO:0007669"/>
    <property type="project" value="UniProtKB-SubCell"/>
</dbReference>
<dbReference type="GO" id="GO:0003700">
    <property type="term" value="F:DNA-binding transcription factor activity"/>
    <property type="evidence" value="ECO:0007669"/>
    <property type="project" value="InterPro"/>
</dbReference>
<gene>
    <name evidence="7" type="ORF">SEMRO_1238_G255230.1</name>
</gene>
<dbReference type="Gene3D" id="1.10.10.10">
    <property type="entry name" value="Winged helix-like DNA-binding domain superfamily/Winged helix DNA-binding domain"/>
    <property type="match status" value="1"/>
</dbReference>
<keyword evidence="8" id="KW-1185">Reference proteome</keyword>